<dbReference type="InterPro" id="IPR003660">
    <property type="entry name" value="HAMP_dom"/>
</dbReference>
<evidence type="ECO:0000259" key="7">
    <source>
        <dbReference type="PROSITE" id="PS50885"/>
    </source>
</evidence>
<dbReference type="InterPro" id="IPR050640">
    <property type="entry name" value="Bact_2-comp_sensor_kinase"/>
</dbReference>
<dbReference type="InterPro" id="IPR010559">
    <property type="entry name" value="Sig_transdc_His_kin_internal"/>
</dbReference>
<keyword evidence="4" id="KW-0808">Transferase</keyword>
<dbReference type="Gene3D" id="3.30.565.10">
    <property type="entry name" value="Histidine kinase-like ATPase, C-terminal domain"/>
    <property type="match status" value="1"/>
</dbReference>
<evidence type="ECO:0000313" key="9">
    <source>
        <dbReference type="Proteomes" id="UP001267290"/>
    </source>
</evidence>
<keyword evidence="9" id="KW-1185">Reference proteome</keyword>
<comment type="caution">
    <text evidence="8">The sequence shown here is derived from an EMBL/GenBank/DDBJ whole genome shotgun (WGS) entry which is preliminary data.</text>
</comment>
<dbReference type="Gene3D" id="3.30.450.20">
    <property type="entry name" value="PAS domain"/>
    <property type="match status" value="1"/>
</dbReference>
<name>A0ABU1NTI7_9BACL</name>
<evidence type="ECO:0000256" key="4">
    <source>
        <dbReference type="ARBA" id="ARBA00022679"/>
    </source>
</evidence>
<dbReference type="PROSITE" id="PS50885">
    <property type="entry name" value="HAMP"/>
    <property type="match status" value="1"/>
</dbReference>
<keyword evidence="5 6" id="KW-0472">Membrane</keyword>
<keyword evidence="2" id="KW-1003">Cell membrane</keyword>
<evidence type="ECO:0000256" key="6">
    <source>
        <dbReference type="SAM" id="Phobius"/>
    </source>
</evidence>
<dbReference type="CDD" id="cd06225">
    <property type="entry name" value="HAMP"/>
    <property type="match status" value="1"/>
</dbReference>
<dbReference type="SUPFAM" id="SSF158472">
    <property type="entry name" value="HAMP domain-like"/>
    <property type="match status" value="1"/>
</dbReference>
<dbReference type="PANTHER" id="PTHR34220">
    <property type="entry name" value="SENSOR HISTIDINE KINASE YPDA"/>
    <property type="match status" value="1"/>
</dbReference>
<evidence type="ECO:0000256" key="3">
    <source>
        <dbReference type="ARBA" id="ARBA00022553"/>
    </source>
</evidence>
<dbReference type="InterPro" id="IPR036890">
    <property type="entry name" value="HATPase_C_sf"/>
</dbReference>
<dbReference type="EMBL" id="JAVDSB010000002">
    <property type="protein sequence ID" value="MDR6550794.1"/>
    <property type="molecule type" value="Genomic_DNA"/>
</dbReference>
<comment type="subcellular location">
    <subcellularLocation>
        <location evidence="1">Cell membrane</location>
        <topology evidence="1">Multi-pass membrane protein</topology>
    </subcellularLocation>
</comment>
<protein>
    <submittedName>
        <fullName evidence="8">Sensor histidine kinase YesM</fullName>
    </submittedName>
</protein>
<dbReference type="PANTHER" id="PTHR34220:SF7">
    <property type="entry name" value="SENSOR HISTIDINE KINASE YPDA"/>
    <property type="match status" value="1"/>
</dbReference>
<feature type="transmembrane region" description="Helical" evidence="6">
    <location>
        <begin position="307"/>
        <end position="326"/>
    </location>
</feature>
<dbReference type="Gene3D" id="6.10.340.10">
    <property type="match status" value="1"/>
</dbReference>
<keyword evidence="8" id="KW-0418">Kinase</keyword>
<dbReference type="SUPFAM" id="SSF55874">
    <property type="entry name" value="ATPase domain of HSP90 chaperone/DNA topoisomerase II/histidine kinase"/>
    <property type="match status" value="1"/>
</dbReference>
<keyword evidence="3" id="KW-0597">Phosphoprotein</keyword>
<evidence type="ECO:0000256" key="1">
    <source>
        <dbReference type="ARBA" id="ARBA00004651"/>
    </source>
</evidence>
<dbReference type="Proteomes" id="UP001267290">
    <property type="component" value="Unassembled WGS sequence"/>
</dbReference>
<feature type="domain" description="HAMP" evidence="7">
    <location>
        <begin position="326"/>
        <end position="378"/>
    </location>
</feature>
<evidence type="ECO:0000256" key="2">
    <source>
        <dbReference type="ARBA" id="ARBA00022475"/>
    </source>
</evidence>
<dbReference type="SMART" id="SM00304">
    <property type="entry name" value="HAMP"/>
    <property type="match status" value="1"/>
</dbReference>
<proteinExistence type="predicted"/>
<dbReference type="Pfam" id="PF06580">
    <property type="entry name" value="His_kinase"/>
    <property type="match status" value="1"/>
</dbReference>
<organism evidence="8 9">
    <name type="scientific">Paenibacillus qinlingensis</name>
    <dbReference type="NCBI Taxonomy" id="1837343"/>
    <lineage>
        <taxon>Bacteria</taxon>
        <taxon>Bacillati</taxon>
        <taxon>Bacillota</taxon>
        <taxon>Bacilli</taxon>
        <taxon>Bacillales</taxon>
        <taxon>Paenibacillaceae</taxon>
        <taxon>Paenibacillus</taxon>
    </lineage>
</organism>
<keyword evidence="6" id="KW-0812">Transmembrane</keyword>
<evidence type="ECO:0000313" key="8">
    <source>
        <dbReference type="EMBL" id="MDR6550794.1"/>
    </source>
</evidence>
<gene>
    <name evidence="8" type="ORF">J2736_001981</name>
</gene>
<dbReference type="GO" id="GO:0016301">
    <property type="term" value="F:kinase activity"/>
    <property type="evidence" value="ECO:0007669"/>
    <property type="project" value="UniProtKB-KW"/>
</dbReference>
<dbReference type="RefSeq" id="WP_310225901.1">
    <property type="nucleotide sequence ID" value="NZ_JAVDSB010000002.1"/>
</dbReference>
<keyword evidence="6" id="KW-1133">Transmembrane helix</keyword>
<dbReference type="Pfam" id="PF00672">
    <property type="entry name" value="HAMP"/>
    <property type="match status" value="1"/>
</dbReference>
<feature type="transmembrane region" description="Helical" evidence="6">
    <location>
        <begin position="15"/>
        <end position="36"/>
    </location>
</feature>
<evidence type="ECO:0000256" key="5">
    <source>
        <dbReference type="ARBA" id="ARBA00023136"/>
    </source>
</evidence>
<reference evidence="8 9" key="1">
    <citation type="submission" date="2023-07" db="EMBL/GenBank/DDBJ databases">
        <title>Sorghum-associated microbial communities from plants grown in Nebraska, USA.</title>
        <authorList>
            <person name="Schachtman D."/>
        </authorList>
    </citation>
    <scope>NUCLEOTIDE SEQUENCE [LARGE SCALE GENOMIC DNA]</scope>
    <source>
        <strain evidence="8 9">CC258</strain>
    </source>
</reference>
<sequence length="598" mass="68052">MKGIKYIIHSIRGKLIFTFIILIVVPILFIFLSYTYSSKSLLEKEVYTTNQELVESKAKGIDDLLGKMVKATAFVESDVKQSDISKLANWKNDYQSYSTIKRVQTSLGTIRDLLLDTRAFLIYLDNNQLALSTLYDFNIDNNYANLIQEPWYIAANKQMGYPIWTLFYKLNPQFGYADAGTSSSYVTISRTVRDATGTKSAGVISVGVPWEVFFGKRELSSQSLPDMLMRDHEGRFMDTQGNAFTNFTNEQLLELNRAKDQGMRFNHDGNTYLVNEAKVSILGVSLLTFIPNDQFTAQLNKSKTKSILSILLIFAAAILLFIYFLLRFTKPIYSLLHSMGLVGAGDFKTVVQVKGRDEISLLGNSFNRMTVKLQELMSHVVEEQQKKEEAHFQALQAQINPHFLFNTLNSIKLMAMLSNTNRNVSDMITALGKLLEFSMKQQHHYVTLRQELEYLELYMYLQKIRYNDNISIAMDVPEDLLDSYVLKFSLQPLVENSLIHGGRLPLHIQIHAYWQEDRLGYTISIQDNGKGVAPEELISIQEGLTPSHAKYSGIGIGNVDQRIKLYFGASYGITLHQLEECGLEARIQLPFINKEPTL</sequence>
<accession>A0ABU1NTI7</accession>